<dbReference type="STRING" id="1423727.FC34_GL000128"/>
<keyword evidence="2" id="KW-1185">Reference proteome</keyword>
<dbReference type="OrthoDB" id="2323347at2"/>
<accession>A0A0R2B7U6</accession>
<comment type="caution">
    <text evidence="1">The sequence shown here is derived from an EMBL/GenBank/DDBJ whole genome shotgun (WGS) entry which is preliminary data.</text>
</comment>
<sequence length="75" mass="8137">MKSLIFTFQAADHKTKTLRVNAFAGDIDANQALAFMQAVADNPIVVRNGVPQYVTIVSAKAVTTNETPLFNNKKA</sequence>
<dbReference type="Proteomes" id="UP000051672">
    <property type="component" value="Unassembled WGS sequence"/>
</dbReference>
<evidence type="ECO:0000313" key="1">
    <source>
        <dbReference type="EMBL" id="KRM72425.1"/>
    </source>
</evidence>
<dbReference type="Pfam" id="PF11148">
    <property type="entry name" value="DUF2922"/>
    <property type="match status" value="1"/>
</dbReference>
<dbReference type="EMBL" id="AYZQ01000001">
    <property type="protein sequence ID" value="KRM72425.1"/>
    <property type="molecule type" value="Genomic_DNA"/>
</dbReference>
<name>A0A0R2B7U6_9LACO</name>
<dbReference type="AlphaFoldDB" id="A0A0R2B7U6"/>
<dbReference type="InterPro" id="IPR021321">
    <property type="entry name" value="DUF2922"/>
</dbReference>
<evidence type="ECO:0008006" key="3">
    <source>
        <dbReference type="Google" id="ProtNLM"/>
    </source>
</evidence>
<dbReference type="RefSeq" id="WP_057893454.1">
    <property type="nucleotide sequence ID" value="NZ_AYZQ01000001.1"/>
</dbReference>
<reference evidence="1 2" key="1">
    <citation type="journal article" date="2015" name="Genome Announc.">
        <title>Expanding the biotechnology potential of lactobacilli through comparative genomics of 213 strains and associated genera.</title>
        <authorList>
            <person name="Sun Z."/>
            <person name="Harris H.M."/>
            <person name="McCann A."/>
            <person name="Guo C."/>
            <person name="Argimon S."/>
            <person name="Zhang W."/>
            <person name="Yang X."/>
            <person name="Jeffery I.B."/>
            <person name="Cooney J.C."/>
            <person name="Kagawa T.F."/>
            <person name="Liu W."/>
            <person name="Song Y."/>
            <person name="Salvetti E."/>
            <person name="Wrobel A."/>
            <person name="Rasinkangas P."/>
            <person name="Parkhill J."/>
            <person name="Rea M.C."/>
            <person name="O'Sullivan O."/>
            <person name="Ritari J."/>
            <person name="Douillard F.P."/>
            <person name="Paul Ross R."/>
            <person name="Yang R."/>
            <person name="Briner A.E."/>
            <person name="Felis G.E."/>
            <person name="de Vos W.M."/>
            <person name="Barrangou R."/>
            <person name="Klaenhammer T.R."/>
            <person name="Caufield P.W."/>
            <person name="Cui Y."/>
            <person name="Zhang H."/>
            <person name="O'Toole P.W."/>
        </authorList>
    </citation>
    <scope>NUCLEOTIDE SEQUENCE [LARGE SCALE GENOMIC DNA]</scope>
    <source>
        <strain evidence="1 2">DSM 23927</strain>
    </source>
</reference>
<evidence type="ECO:0000313" key="2">
    <source>
        <dbReference type="Proteomes" id="UP000051672"/>
    </source>
</evidence>
<protein>
    <recommendedName>
        <fullName evidence="3">DUF2922 domain-containing protein</fullName>
    </recommendedName>
</protein>
<gene>
    <name evidence="1" type="ORF">FC34_GL000128</name>
</gene>
<proteinExistence type="predicted"/>
<organism evidence="1 2">
    <name type="scientific">Lacticaseibacillus brantae DSM 23927</name>
    <dbReference type="NCBI Taxonomy" id="1423727"/>
    <lineage>
        <taxon>Bacteria</taxon>
        <taxon>Bacillati</taxon>
        <taxon>Bacillota</taxon>
        <taxon>Bacilli</taxon>
        <taxon>Lactobacillales</taxon>
        <taxon>Lactobacillaceae</taxon>
        <taxon>Lacticaseibacillus</taxon>
    </lineage>
</organism>
<dbReference type="PATRIC" id="fig|1423727.3.peg.129"/>